<dbReference type="STRING" id="933852.A0A0C3AJX8"/>
<dbReference type="AlphaFoldDB" id="A0A0C3AJX8"/>
<dbReference type="PANTHER" id="PTHR24347">
    <property type="entry name" value="SERINE/THREONINE-PROTEIN KINASE"/>
    <property type="match status" value="1"/>
</dbReference>
<dbReference type="EMBL" id="KN824319">
    <property type="protein sequence ID" value="KIM24910.1"/>
    <property type="molecule type" value="Genomic_DNA"/>
</dbReference>
<dbReference type="Pfam" id="PF00069">
    <property type="entry name" value="Pkinase"/>
    <property type="match status" value="1"/>
</dbReference>
<accession>A0A0C3AJX8</accession>
<dbReference type="SUPFAM" id="SSF56112">
    <property type="entry name" value="Protein kinase-like (PK-like)"/>
    <property type="match status" value="1"/>
</dbReference>
<feature type="domain" description="Protein kinase" evidence="1">
    <location>
        <begin position="1"/>
        <end position="148"/>
    </location>
</feature>
<gene>
    <name evidence="2" type="ORF">M408DRAFT_75205</name>
</gene>
<dbReference type="Gene3D" id="1.10.510.10">
    <property type="entry name" value="Transferase(Phosphotransferase) domain 1"/>
    <property type="match status" value="1"/>
</dbReference>
<protein>
    <recommendedName>
        <fullName evidence="1">Protein kinase domain-containing protein</fullName>
    </recommendedName>
</protein>
<evidence type="ECO:0000313" key="3">
    <source>
        <dbReference type="Proteomes" id="UP000054097"/>
    </source>
</evidence>
<sequence length="148" mass="16738">MHQQLVAHLDLKPDNLVIADAQTGPRILIIDFGTSVRVISRDDLITGYRGTAGWVAPEVGWRETPDQSFSPISADLWACGKLLQWLCSHLQDSYSPEFTRLATDLMDSEPQNRPVLTLPLQLQSVSRGVKRKLETLDDERNQRLRPFS</sequence>
<dbReference type="InterPro" id="IPR011009">
    <property type="entry name" value="Kinase-like_dom_sf"/>
</dbReference>
<organism evidence="2 3">
    <name type="scientific">Serendipita vermifera MAFF 305830</name>
    <dbReference type="NCBI Taxonomy" id="933852"/>
    <lineage>
        <taxon>Eukaryota</taxon>
        <taxon>Fungi</taxon>
        <taxon>Dikarya</taxon>
        <taxon>Basidiomycota</taxon>
        <taxon>Agaricomycotina</taxon>
        <taxon>Agaricomycetes</taxon>
        <taxon>Sebacinales</taxon>
        <taxon>Serendipitaceae</taxon>
        <taxon>Serendipita</taxon>
    </lineage>
</organism>
<dbReference type="PROSITE" id="PS50011">
    <property type="entry name" value="PROTEIN_KINASE_DOM"/>
    <property type="match status" value="1"/>
</dbReference>
<dbReference type="PROSITE" id="PS00108">
    <property type="entry name" value="PROTEIN_KINASE_ST"/>
    <property type="match status" value="1"/>
</dbReference>
<reference evidence="3" key="2">
    <citation type="submission" date="2015-01" db="EMBL/GenBank/DDBJ databases">
        <title>Evolutionary Origins and Diversification of the Mycorrhizal Mutualists.</title>
        <authorList>
            <consortium name="DOE Joint Genome Institute"/>
            <consortium name="Mycorrhizal Genomics Consortium"/>
            <person name="Kohler A."/>
            <person name="Kuo A."/>
            <person name="Nagy L.G."/>
            <person name="Floudas D."/>
            <person name="Copeland A."/>
            <person name="Barry K.W."/>
            <person name="Cichocki N."/>
            <person name="Veneault-Fourrey C."/>
            <person name="LaButti K."/>
            <person name="Lindquist E.A."/>
            <person name="Lipzen A."/>
            <person name="Lundell T."/>
            <person name="Morin E."/>
            <person name="Murat C."/>
            <person name="Riley R."/>
            <person name="Ohm R."/>
            <person name="Sun H."/>
            <person name="Tunlid A."/>
            <person name="Henrissat B."/>
            <person name="Grigoriev I.V."/>
            <person name="Hibbett D.S."/>
            <person name="Martin F."/>
        </authorList>
    </citation>
    <scope>NUCLEOTIDE SEQUENCE [LARGE SCALE GENOMIC DNA]</scope>
    <source>
        <strain evidence="3">MAFF 305830</strain>
    </source>
</reference>
<keyword evidence="3" id="KW-1185">Reference proteome</keyword>
<name>A0A0C3AJX8_SERVB</name>
<reference evidence="2 3" key="1">
    <citation type="submission" date="2014-04" db="EMBL/GenBank/DDBJ databases">
        <authorList>
            <consortium name="DOE Joint Genome Institute"/>
            <person name="Kuo A."/>
            <person name="Zuccaro A."/>
            <person name="Kohler A."/>
            <person name="Nagy L.G."/>
            <person name="Floudas D."/>
            <person name="Copeland A."/>
            <person name="Barry K.W."/>
            <person name="Cichocki N."/>
            <person name="Veneault-Fourrey C."/>
            <person name="LaButti K."/>
            <person name="Lindquist E.A."/>
            <person name="Lipzen A."/>
            <person name="Lundell T."/>
            <person name="Morin E."/>
            <person name="Murat C."/>
            <person name="Sun H."/>
            <person name="Tunlid A."/>
            <person name="Henrissat B."/>
            <person name="Grigoriev I.V."/>
            <person name="Hibbett D.S."/>
            <person name="Martin F."/>
            <person name="Nordberg H.P."/>
            <person name="Cantor M.N."/>
            <person name="Hua S.X."/>
        </authorList>
    </citation>
    <scope>NUCLEOTIDE SEQUENCE [LARGE SCALE GENOMIC DNA]</scope>
    <source>
        <strain evidence="2 3">MAFF 305830</strain>
    </source>
</reference>
<dbReference type="HOGENOM" id="CLU_138097_0_0_1"/>
<dbReference type="InterPro" id="IPR008271">
    <property type="entry name" value="Ser/Thr_kinase_AS"/>
</dbReference>
<evidence type="ECO:0000313" key="2">
    <source>
        <dbReference type="EMBL" id="KIM24910.1"/>
    </source>
</evidence>
<dbReference type="GO" id="GO:0005524">
    <property type="term" value="F:ATP binding"/>
    <property type="evidence" value="ECO:0007669"/>
    <property type="project" value="InterPro"/>
</dbReference>
<dbReference type="OrthoDB" id="4062651at2759"/>
<evidence type="ECO:0000259" key="1">
    <source>
        <dbReference type="PROSITE" id="PS50011"/>
    </source>
</evidence>
<dbReference type="Proteomes" id="UP000054097">
    <property type="component" value="Unassembled WGS sequence"/>
</dbReference>
<proteinExistence type="predicted"/>
<dbReference type="GO" id="GO:0004672">
    <property type="term" value="F:protein kinase activity"/>
    <property type="evidence" value="ECO:0007669"/>
    <property type="project" value="InterPro"/>
</dbReference>
<dbReference type="InterPro" id="IPR000719">
    <property type="entry name" value="Prot_kinase_dom"/>
</dbReference>